<comment type="caution">
    <text evidence="7">The sequence shown here is derived from an EMBL/GenBank/DDBJ whole genome shotgun (WGS) entry which is preliminary data.</text>
</comment>
<feature type="domain" description="Response regulatory" evidence="6">
    <location>
        <begin position="2"/>
        <end position="119"/>
    </location>
</feature>
<dbReference type="Pfam" id="PF17853">
    <property type="entry name" value="GGDEF_2"/>
    <property type="match status" value="1"/>
</dbReference>
<dbReference type="GO" id="GO:0000160">
    <property type="term" value="P:phosphorelay signal transduction system"/>
    <property type="evidence" value="ECO:0007669"/>
    <property type="project" value="InterPro"/>
</dbReference>
<dbReference type="CDD" id="cd17536">
    <property type="entry name" value="REC_YesN-like"/>
    <property type="match status" value="1"/>
</dbReference>
<feature type="domain" description="HTH araC/xylS-type" evidence="5">
    <location>
        <begin position="416"/>
        <end position="514"/>
    </location>
</feature>
<dbReference type="Pfam" id="PF00072">
    <property type="entry name" value="Response_reg"/>
    <property type="match status" value="1"/>
</dbReference>
<dbReference type="Pfam" id="PF12833">
    <property type="entry name" value="HTH_18"/>
    <property type="match status" value="1"/>
</dbReference>
<dbReference type="SMART" id="SM00342">
    <property type="entry name" value="HTH_ARAC"/>
    <property type="match status" value="1"/>
</dbReference>
<evidence type="ECO:0000256" key="3">
    <source>
        <dbReference type="ARBA" id="ARBA00023163"/>
    </source>
</evidence>
<keyword evidence="8" id="KW-1185">Reference proteome</keyword>
<dbReference type="Proteomes" id="UP000564644">
    <property type="component" value="Unassembled WGS sequence"/>
</dbReference>
<dbReference type="InterPro" id="IPR020449">
    <property type="entry name" value="Tscrpt_reg_AraC-type_HTH"/>
</dbReference>
<evidence type="ECO:0000313" key="7">
    <source>
        <dbReference type="EMBL" id="MBB6735941.1"/>
    </source>
</evidence>
<evidence type="ECO:0000256" key="4">
    <source>
        <dbReference type="PROSITE-ProRule" id="PRU00169"/>
    </source>
</evidence>
<dbReference type="Gene3D" id="3.40.50.2300">
    <property type="match status" value="1"/>
</dbReference>
<keyword evidence="3" id="KW-0804">Transcription</keyword>
<keyword evidence="4" id="KW-0597">Phosphoprotein</keyword>
<dbReference type="InterPro" id="IPR018060">
    <property type="entry name" value="HTH_AraC"/>
</dbReference>
<evidence type="ECO:0000256" key="2">
    <source>
        <dbReference type="ARBA" id="ARBA00023125"/>
    </source>
</evidence>
<keyword evidence="1" id="KW-0805">Transcription regulation</keyword>
<sequence>MRLLIVDDDARIRDGLAKAIEWKKHGLTLLPPAASAEEALARFAEERPDIVLTDIEMTGMTGLEMASRIKRGYPRTEIVVLSGYDQFAYMQRAIREGVSDYILKTSGPDEIVRVALNARRRLLGKEGPGASSAGPEQLLRSGALEDLLFHGLSPERIAKEELEKLFPEEDSLPGSGGRRLQVVIVSLRQPGVRMSAGFSHFTIRSRLRERFAAVTLRYGKRTLAVLNGRGEEAARALRETLAELEAQLGCRLFVAAGCAVDRPEALADSLREAEAASRYEWLMAESGFAAYEEVRERRGIDPACSKEEELALVQVLKSGNAAELREMANRLCERIRSDPEATPESLHAYVQALLTAGYRWLENTASRTGRQAPRGRMRLPAPEELLAGPERTLTERLEAIMNEYLELGSEEHPYIAEAVAYVKENLGRNVTLQQVASHIHTNPNYLSDLFRRETGSTYLEFVTKERMEKAKAMLAGTGAKIKEIARSVGYEDIKYFTGLFKRHTGLTPSEYRSHY</sequence>
<dbReference type="InterPro" id="IPR001789">
    <property type="entry name" value="Sig_transdc_resp-reg_receiver"/>
</dbReference>
<dbReference type="RefSeq" id="WP_185133588.1">
    <property type="nucleotide sequence ID" value="NZ_JACJVO010000062.1"/>
</dbReference>
<dbReference type="GO" id="GO:0043565">
    <property type="term" value="F:sequence-specific DNA binding"/>
    <property type="evidence" value="ECO:0007669"/>
    <property type="project" value="InterPro"/>
</dbReference>
<reference evidence="7 8" key="1">
    <citation type="submission" date="2020-08" db="EMBL/GenBank/DDBJ databases">
        <title>Cohnella phylogeny.</title>
        <authorList>
            <person name="Dunlap C."/>
        </authorList>
    </citation>
    <scope>NUCLEOTIDE SEQUENCE [LARGE SCALE GENOMIC DNA]</scope>
    <source>
        <strain evidence="7 8">CBP 2801</strain>
    </source>
</reference>
<protein>
    <submittedName>
        <fullName evidence="7">Response regulator</fullName>
    </submittedName>
</protein>
<dbReference type="PROSITE" id="PS01124">
    <property type="entry name" value="HTH_ARAC_FAMILY_2"/>
    <property type="match status" value="1"/>
</dbReference>
<organism evidence="7 8">
    <name type="scientific">Cohnella zeiphila</name>
    <dbReference type="NCBI Taxonomy" id="2761120"/>
    <lineage>
        <taxon>Bacteria</taxon>
        <taxon>Bacillati</taxon>
        <taxon>Bacillota</taxon>
        <taxon>Bacilli</taxon>
        <taxon>Bacillales</taxon>
        <taxon>Paenibacillaceae</taxon>
        <taxon>Cohnella</taxon>
    </lineage>
</organism>
<dbReference type="PRINTS" id="PR00032">
    <property type="entry name" value="HTHARAC"/>
</dbReference>
<dbReference type="PROSITE" id="PS00041">
    <property type="entry name" value="HTH_ARAC_FAMILY_1"/>
    <property type="match status" value="1"/>
</dbReference>
<dbReference type="InterPro" id="IPR011006">
    <property type="entry name" value="CheY-like_superfamily"/>
</dbReference>
<keyword evidence="2" id="KW-0238">DNA-binding</keyword>
<feature type="modified residue" description="4-aspartylphosphate" evidence="4">
    <location>
        <position position="54"/>
    </location>
</feature>
<evidence type="ECO:0000256" key="1">
    <source>
        <dbReference type="ARBA" id="ARBA00023015"/>
    </source>
</evidence>
<dbReference type="InterPro" id="IPR018062">
    <property type="entry name" value="HTH_AraC-typ_CS"/>
</dbReference>
<evidence type="ECO:0000259" key="6">
    <source>
        <dbReference type="PROSITE" id="PS50110"/>
    </source>
</evidence>
<dbReference type="SUPFAM" id="SSF46689">
    <property type="entry name" value="Homeodomain-like"/>
    <property type="match status" value="2"/>
</dbReference>
<dbReference type="SUPFAM" id="SSF52172">
    <property type="entry name" value="CheY-like"/>
    <property type="match status" value="1"/>
</dbReference>
<dbReference type="PANTHER" id="PTHR43280">
    <property type="entry name" value="ARAC-FAMILY TRANSCRIPTIONAL REGULATOR"/>
    <property type="match status" value="1"/>
</dbReference>
<proteinExistence type="predicted"/>
<gene>
    <name evidence="7" type="ORF">H7C18_34040</name>
</gene>
<dbReference type="InterPro" id="IPR041522">
    <property type="entry name" value="CdaR_GGDEF"/>
</dbReference>
<accession>A0A7X0STY5</accession>
<dbReference type="PROSITE" id="PS50110">
    <property type="entry name" value="RESPONSE_REGULATORY"/>
    <property type="match status" value="1"/>
</dbReference>
<dbReference type="Gene3D" id="1.10.10.60">
    <property type="entry name" value="Homeodomain-like"/>
    <property type="match status" value="2"/>
</dbReference>
<dbReference type="SMART" id="SM00448">
    <property type="entry name" value="REC"/>
    <property type="match status" value="1"/>
</dbReference>
<dbReference type="PANTHER" id="PTHR43280:SF10">
    <property type="entry name" value="REGULATORY PROTEIN POCR"/>
    <property type="match status" value="1"/>
</dbReference>
<name>A0A7X0STY5_9BACL</name>
<evidence type="ECO:0000259" key="5">
    <source>
        <dbReference type="PROSITE" id="PS01124"/>
    </source>
</evidence>
<dbReference type="AlphaFoldDB" id="A0A7X0STY5"/>
<evidence type="ECO:0000313" key="8">
    <source>
        <dbReference type="Proteomes" id="UP000564644"/>
    </source>
</evidence>
<dbReference type="EMBL" id="JACJVO010000062">
    <property type="protein sequence ID" value="MBB6735941.1"/>
    <property type="molecule type" value="Genomic_DNA"/>
</dbReference>
<dbReference type="InterPro" id="IPR009057">
    <property type="entry name" value="Homeodomain-like_sf"/>
</dbReference>
<dbReference type="GO" id="GO:0003700">
    <property type="term" value="F:DNA-binding transcription factor activity"/>
    <property type="evidence" value="ECO:0007669"/>
    <property type="project" value="InterPro"/>
</dbReference>